<name>A0A2A5WVZ8_9GAMM</name>
<proteinExistence type="predicted"/>
<accession>A0A2A5WVZ8</accession>
<reference evidence="2 3" key="1">
    <citation type="submission" date="2017-08" db="EMBL/GenBank/DDBJ databases">
        <title>Fine stratification of microbial communities through a metagenomic profile of the photic zone.</title>
        <authorList>
            <person name="Haro-Moreno J.M."/>
            <person name="Lopez-Perez M."/>
            <person name="De La Torre J."/>
            <person name="Picazo A."/>
            <person name="Camacho A."/>
            <person name="Rodriguez-Valera F."/>
        </authorList>
    </citation>
    <scope>NUCLEOTIDE SEQUENCE [LARGE SCALE GENOMIC DNA]</scope>
    <source>
        <strain evidence="2">MED-G24</strain>
    </source>
</reference>
<dbReference type="SUPFAM" id="SSF53901">
    <property type="entry name" value="Thiolase-like"/>
    <property type="match status" value="2"/>
</dbReference>
<dbReference type="PANTHER" id="PTHR42870">
    <property type="entry name" value="ACETYL-COA C-ACETYLTRANSFERASE"/>
    <property type="match status" value="1"/>
</dbReference>
<dbReference type="EMBL" id="NTKD01000009">
    <property type="protein sequence ID" value="PDH40705.1"/>
    <property type="molecule type" value="Genomic_DNA"/>
</dbReference>
<evidence type="ECO:0000259" key="1">
    <source>
        <dbReference type="Pfam" id="PF22691"/>
    </source>
</evidence>
<dbReference type="PANTHER" id="PTHR42870:SF1">
    <property type="entry name" value="NON-SPECIFIC LIPID-TRANSFER PROTEIN-LIKE 2"/>
    <property type="match status" value="1"/>
</dbReference>
<dbReference type="InterPro" id="IPR016039">
    <property type="entry name" value="Thiolase-like"/>
</dbReference>
<dbReference type="Pfam" id="PF22691">
    <property type="entry name" value="Thiolase_C_1"/>
    <property type="match status" value="1"/>
</dbReference>
<organism evidence="2 3">
    <name type="scientific">OM182 bacterium MED-G24</name>
    <dbReference type="NCBI Taxonomy" id="1986255"/>
    <lineage>
        <taxon>Bacteria</taxon>
        <taxon>Pseudomonadati</taxon>
        <taxon>Pseudomonadota</taxon>
        <taxon>Gammaproteobacteria</taxon>
        <taxon>OMG group</taxon>
        <taxon>OM182 clade</taxon>
    </lineage>
</organism>
<sequence length="399" mass="41842">MGLTGAAAIVGAADYKNERKYTGTRKFFLEQWAELTHQALAQAGLAKSDIDGLCCNSIPESPSFAPSTIAEYLGLQVNFAETVDLGGASPVGMIWRAAAAIEMGLCQAVVCGAPALPMPHNPNPRPFDPTRSFGSTSANWGAPQAEFDVPYGNVAQNAGYALIAQRYAATFGYDERALARIAADQRTNAQGNDKAVFCGQPITIDDVLESRMIADPLHILEIVMPCSGGSVVILANKELAARCRNRPVHVTGCGERLTTRSTTYAEDMTVTPVGPAAASAFAMSGKKPSDIDVLEAYDCYTITVMLTIEDSGFCNKGEGCAFINDNDLTFKGSFPVNTHGGQLSAGQAGLAGGMSQPVEAVRQIMGIADGRQVPDCNTALVTGTGGIMSEQSAIILEGA</sequence>
<dbReference type="Proteomes" id="UP000219327">
    <property type="component" value="Unassembled WGS sequence"/>
</dbReference>
<dbReference type="AlphaFoldDB" id="A0A2A5WVZ8"/>
<evidence type="ECO:0000313" key="3">
    <source>
        <dbReference type="Proteomes" id="UP000219327"/>
    </source>
</evidence>
<dbReference type="InterPro" id="IPR002155">
    <property type="entry name" value="Thiolase"/>
</dbReference>
<dbReference type="InterPro" id="IPR055140">
    <property type="entry name" value="Thiolase_C_2"/>
</dbReference>
<comment type="caution">
    <text evidence="2">The sequence shown here is derived from an EMBL/GenBank/DDBJ whole genome shotgun (WGS) entry which is preliminary data.</text>
</comment>
<gene>
    <name evidence="2" type="ORF">CNE99_02995</name>
</gene>
<dbReference type="PIRSF" id="PIRSF000429">
    <property type="entry name" value="Ac-CoA_Ac_transf"/>
    <property type="match status" value="1"/>
</dbReference>
<dbReference type="CDD" id="cd00829">
    <property type="entry name" value="SCP-x_thiolase"/>
    <property type="match status" value="1"/>
</dbReference>
<evidence type="ECO:0000313" key="2">
    <source>
        <dbReference type="EMBL" id="PDH40705.1"/>
    </source>
</evidence>
<protein>
    <submittedName>
        <fullName evidence="2">Transporter</fullName>
    </submittedName>
</protein>
<dbReference type="GO" id="GO:0003988">
    <property type="term" value="F:acetyl-CoA C-acyltransferase activity"/>
    <property type="evidence" value="ECO:0007669"/>
    <property type="project" value="UniProtKB-ARBA"/>
</dbReference>
<feature type="domain" description="Thiolase C-terminal" evidence="1">
    <location>
        <begin position="254"/>
        <end position="397"/>
    </location>
</feature>
<dbReference type="Gene3D" id="3.40.47.10">
    <property type="match status" value="1"/>
</dbReference>